<comment type="similarity">
    <text evidence="1">Belongs to the HMG-CoA reductase family.</text>
</comment>
<dbReference type="AlphaFoldDB" id="A0AAU8NL54"/>
<accession>A0AAU8NL54</accession>
<evidence type="ECO:0000313" key="3">
    <source>
        <dbReference type="EMBL" id="XCS43081.1"/>
    </source>
</evidence>
<dbReference type="Pfam" id="PF00368">
    <property type="entry name" value="HMG-CoA_red"/>
    <property type="match status" value="2"/>
</dbReference>
<keyword evidence="2" id="KW-0560">Oxidoreductase</keyword>
<dbReference type="InterPro" id="IPR023074">
    <property type="entry name" value="HMG_CoA_Rdtase_cat_sf"/>
</dbReference>
<evidence type="ECO:0000256" key="1">
    <source>
        <dbReference type="ARBA" id="ARBA00007661"/>
    </source>
</evidence>
<gene>
    <name evidence="3" type="ORF">ABZU02_03660</name>
</gene>
<proteinExistence type="inferred from homology"/>
<dbReference type="GO" id="GO:0004420">
    <property type="term" value="F:hydroxymethylglutaryl-CoA reductase (NADPH) activity"/>
    <property type="evidence" value="ECO:0007669"/>
    <property type="project" value="InterPro"/>
</dbReference>
<dbReference type="SUPFAM" id="SSF56542">
    <property type="entry name" value="Substrate-binding domain of HMG-CoA reductase"/>
    <property type="match status" value="1"/>
</dbReference>
<protein>
    <submittedName>
        <fullName evidence="3">Hydroxymethylglutaryl-CoA reductase, degradative</fullName>
    </submittedName>
</protein>
<dbReference type="Gene3D" id="1.10.8.660">
    <property type="match status" value="1"/>
</dbReference>
<evidence type="ECO:0000256" key="2">
    <source>
        <dbReference type="ARBA" id="ARBA00023002"/>
    </source>
</evidence>
<dbReference type="Gene3D" id="3.90.770.10">
    <property type="entry name" value="3-hydroxy-3-methylglutaryl-coenzyme A Reductase, Chain A, domain 2"/>
    <property type="match status" value="2"/>
</dbReference>
<name>A0AAU8NL54_9BIFI</name>
<dbReference type="PROSITE" id="PS50065">
    <property type="entry name" value="HMG_COA_REDUCTASE_4"/>
    <property type="match status" value="1"/>
</dbReference>
<dbReference type="InterPro" id="IPR009029">
    <property type="entry name" value="HMG_CoA_Rdtase_sub-bd_dom_sf"/>
</dbReference>
<dbReference type="GO" id="GO:0015936">
    <property type="term" value="P:coenzyme A metabolic process"/>
    <property type="evidence" value="ECO:0007669"/>
    <property type="project" value="InterPro"/>
</dbReference>
<dbReference type="EMBL" id="CP160091">
    <property type="protein sequence ID" value="XCS43081.1"/>
    <property type="molecule type" value="Genomic_DNA"/>
</dbReference>
<reference evidence="3" key="1">
    <citation type="submission" date="2024-06" db="EMBL/GenBank/DDBJ databases">
        <title>Vaginal Lactobacillus fatty acid response mechanisms reveal a metabolite-targeted strategy for bacterial vaginosis treatment.</title>
        <authorList>
            <person name="Zhu M."/>
            <person name="Blainey P.C."/>
            <person name="Bloom S.M."/>
            <person name="Kwon D.S."/>
        </authorList>
    </citation>
    <scope>NUCLEOTIDE SEQUENCE</scope>
    <source>
        <strain evidence="3">0809_588_1_1_BHK4</strain>
    </source>
</reference>
<dbReference type="PANTHER" id="PTHR10572:SF24">
    <property type="entry name" value="3-HYDROXY-3-METHYLGLUTARYL-COENZYME A REDUCTASE"/>
    <property type="match status" value="1"/>
</dbReference>
<dbReference type="SUPFAM" id="SSF55035">
    <property type="entry name" value="NAD-binding domain of HMG-CoA reductase"/>
    <property type="match status" value="1"/>
</dbReference>
<organism evidence="3">
    <name type="scientific">Gardnerella piotii</name>
    <dbReference type="NCBI Taxonomy" id="2792977"/>
    <lineage>
        <taxon>Bacteria</taxon>
        <taxon>Bacillati</taxon>
        <taxon>Actinomycetota</taxon>
        <taxon>Actinomycetes</taxon>
        <taxon>Bifidobacteriales</taxon>
        <taxon>Bifidobacteriaceae</taxon>
        <taxon>Gardnerella</taxon>
    </lineage>
</organism>
<dbReference type="PANTHER" id="PTHR10572">
    <property type="entry name" value="3-HYDROXY-3-METHYLGLUTARYL-COENZYME A REDUCTASE"/>
    <property type="match status" value="1"/>
</dbReference>
<dbReference type="InterPro" id="IPR002202">
    <property type="entry name" value="HMG_CoA_Rdtase"/>
</dbReference>
<dbReference type="InterPro" id="IPR009023">
    <property type="entry name" value="HMG_CoA_Rdtase_NAD(P)-bd_sf"/>
</dbReference>
<sequence length="469" mass="49638">MSAFRELSVEQRIKTLESEGALSCDCAQLLLEQLAQSGETNIPASVANSMVENQIGRFSLPVGVVRGLKVNGVMRNVLMATEEPSVIAAACNGAKIASKSLENGVVARSEHYVTRAQIVFEDADGSVAKKLDSIMRDELKRTAISEVARSAHPSIYQRGGGLERAQAAALTGFAKLTLDINACDAMGANIANTIGEAVKTQLESWVGRKALVAILANSSLAATVAEVRIPVEALVSSAKTAAAGDADERCENSGKNCEHYAEQHNTEQRNSQRTDGMRLARRIASLSSLAAVDAERAATHNKGILNGIVAAALASGNDTRALQGAAHEWAAKSGRYTPLSTWTLQNNDQILYGRIEIPLQIGTVGGAIASLPMSKVALHLAKVKNANDFRNVLAAVGLVQNLAALRALAGPGIQAGHMRLQAANIAIASGAHGDEIQKVVHELLNKNSSDLNTNSARIILENLRKRRNT</sequence>